<dbReference type="GO" id="GO:0071944">
    <property type="term" value="C:cell periphery"/>
    <property type="evidence" value="ECO:0007669"/>
    <property type="project" value="TreeGrafter"/>
</dbReference>
<accession>A0AAV0BTQ2</accession>
<dbReference type="InterPro" id="IPR033979">
    <property type="entry name" value="MINDY_domain"/>
</dbReference>
<comment type="caution">
    <text evidence="3">The sequence shown here is derived from an EMBL/GenBank/DDBJ whole genome shotgun (WGS) entry which is preliminary data.</text>
</comment>
<organism evidence="3 4">
    <name type="scientific">Phakopsora pachyrhizi</name>
    <name type="common">Asian soybean rust disease fungus</name>
    <dbReference type="NCBI Taxonomy" id="170000"/>
    <lineage>
        <taxon>Eukaryota</taxon>
        <taxon>Fungi</taxon>
        <taxon>Dikarya</taxon>
        <taxon>Basidiomycota</taxon>
        <taxon>Pucciniomycotina</taxon>
        <taxon>Pucciniomycetes</taxon>
        <taxon>Pucciniales</taxon>
        <taxon>Phakopsoraceae</taxon>
        <taxon>Phakopsora</taxon>
    </lineage>
</organism>
<feature type="non-terminal residue" evidence="3">
    <location>
        <position position="404"/>
    </location>
</feature>
<sequence>VMQNSNGPCSLLAISNILLLRGSISLPGPSDRSSISFSTLSSILANYLIALNQANILDSDKLQSALSVIPITRTGLDLNPRFGSIDGFCSDSDGRLDLFSSVGIDLVHGWVADFQDLETWEVIVGKCGDYDQAVDLMVAAQELTQSESSDDLIEEDLLKINDASLVKKFLESTPTQLSYSGLFQLASGLNPDSLAALFRNSHLSVVYRRPSLPLPVLPQTEGLNSVQGLVERTEELNLNNDQSSLPKLFTLVTDLSFLNEEQIIWESLEDLEGGLSEFYDWKLNRAQVNTAHNRDPIHSESRLGAAQADFDLANQLRREEYRLAAVESEQQQQQQQRPFKQPPPRMNYPAANANITAMAVEAQPPPPPSQNHHQVGTSTPARTKPRTSDSMSNKPLKHKKGCIL</sequence>
<reference evidence="3" key="1">
    <citation type="submission" date="2022-06" db="EMBL/GenBank/DDBJ databases">
        <authorList>
            <consortium name="SYNGENTA / RWTH Aachen University"/>
        </authorList>
    </citation>
    <scope>NUCLEOTIDE SEQUENCE</scope>
</reference>
<dbReference type="AlphaFoldDB" id="A0AAV0BTQ2"/>
<dbReference type="EMBL" id="CALTRL010006115">
    <property type="protein sequence ID" value="CAH7689701.1"/>
    <property type="molecule type" value="Genomic_DNA"/>
</dbReference>
<evidence type="ECO:0000313" key="4">
    <source>
        <dbReference type="Proteomes" id="UP001153365"/>
    </source>
</evidence>
<evidence type="ECO:0000313" key="3">
    <source>
        <dbReference type="EMBL" id="CAH7689701.1"/>
    </source>
</evidence>
<protein>
    <submittedName>
        <fullName evidence="3">Expressed protein</fullName>
    </submittedName>
</protein>
<evidence type="ECO:0000259" key="2">
    <source>
        <dbReference type="Pfam" id="PF04424"/>
    </source>
</evidence>
<dbReference type="PANTHER" id="PTHR18063:SF6">
    <property type="entry name" value="UBIQUITIN CARBOXYL-TERMINAL HYDROLASE"/>
    <property type="match status" value="1"/>
</dbReference>
<keyword evidence="4" id="KW-1185">Reference proteome</keyword>
<dbReference type="GO" id="GO:0016807">
    <property type="term" value="F:cysteine-type carboxypeptidase activity"/>
    <property type="evidence" value="ECO:0007669"/>
    <property type="project" value="TreeGrafter"/>
</dbReference>
<evidence type="ECO:0000256" key="1">
    <source>
        <dbReference type="SAM" id="MobiDB-lite"/>
    </source>
</evidence>
<feature type="region of interest" description="Disordered" evidence="1">
    <location>
        <begin position="326"/>
        <end position="404"/>
    </location>
</feature>
<dbReference type="Pfam" id="PF04424">
    <property type="entry name" value="MINDY_DUB"/>
    <property type="match status" value="1"/>
</dbReference>
<feature type="domain" description="MINDY deubiquitinase" evidence="2">
    <location>
        <begin position="1"/>
        <end position="281"/>
    </location>
</feature>
<dbReference type="GO" id="GO:0004843">
    <property type="term" value="F:cysteine-type deubiquitinase activity"/>
    <property type="evidence" value="ECO:0007669"/>
    <property type="project" value="InterPro"/>
</dbReference>
<feature type="compositionally biased region" description="Basic residues" evidence="1">
    <location>
        <begin position="395"/>
        <end position="404"/>
    </location>
</feature>
<proteinExistence type="predicted"/>
<dbReference type="GO" id="GO:1990380">
    <property type="term" value="F:K48-linked deubiquitinase activity"/>
    <property type="evidence" value="ECO:0007669"/>
    <property type="project" value="InterPro"/>
</dbReference>
<dbReference type="GO" id="GO:0071108">
    <property type="term" value="P:protein K48-linked deubiquitination"/>
    <property type="evidence" value="ECO:0007669"/>
    <property type="project" value="TreeGrafter"/>
</dbReference>
<feature type="non-terminal residue" evidence="3">
    <location>
        <position position="1"/>
    </location>
</feature>
<dbReference type="InterPro" id="IPR007518">
    <property type="entry name" value="MINDY"/>
</dbReference>
<dbReference type="PANTHER" id="PTHR18063">
    <property type="entry name" value="NF-E2 INDUCIBLE PROTEIN"/>
    <property type="match status" value="1"/>
</dbReference>
<feature type="compositionally biased region" description="Polar residues" evidence="1">
    <location>
        <begin position="370"/>
        <end position="381"/>
    </location>
</feature>
<dbReference type="GO" id="GO:0005829">
    <property type="term" value="C:cytosol"/>
    <property type="evidence" value="ECO:0007669"/>
    <property type="project" value="TreeGrafter"/>
</dbReference>
<feature type="compositionally biased region" description="Low complexity" evidence="1">
    <location>
        <begin position="330"/>
        <end position="339"/>
    </location>
</feature>
<gene>
    <name evidence="3" type="ORF">PPACK8108_LOCUS24821</name>
</gene>
<name>A0AAV0BTQ2_PHAPC</name>
<dbReference type="Proteomes" id="UP001153365">
    <property type="component" value="Unassembled WGS sequence"/>
</dbReference>